<protein>
    <submittedName>
        <fullName evidence="2">Uncharacterized protein</fullName>
    </submittedName>
</protein>
<feature type="compositionally biased region" description="Basic and acidic residues" evidence="1">
    <location>
        <begin position="78"/>
        <end position="96"/>
    </location>
</feature>
<sequence>MCDMRHDQNESHNEKATSKRTKKQLPHKNTQSHLDSATLQRTLETMKDSSELQKQYFRDQAEKAARKKELLIDLCESPQKHAADEKKTKRQKEKEKKQKWRAKQRSMDLNAVKQKETQHKRTVRAKHKLMDLDAAAR</sequence>
<proteinExistence type="predicted"/>
<comment type="caution">
    <text evidence="2">The sequence shown here is derived from an EMBL/GenBank/DDBJ whole genome shotgun (WGS) entry which is preliminary data.</text>
</comment>
<organism evidence="2 3">
    <name type="scientific">Dreissena polymorpha</name>
    <name type="common">Zebra mussel</name>
    <name type="synonym">Mytilus polymorpha</name>
    <dbReference type="NCBI Taxonomy" id="45954"/>
    <lineage>
        <taxon>Eukaryota</taxon>
        <taxon>Metazoa</taxon>
        <taxon>Spiralia</taxon>
        <taxon>Lophotrochozoa</taxon>
        <taxon>Mollusca</taxon>
        <taxon>Bivalvia</taxon>
        <taxon>Autobranchia</taxon>
        <taxon>Heteroconchia</taxon>
        <taxon>Euheterodonta</taxon>
        <taxon>Imparidentia</taxon>
        <taxon>Neoheterodontei</taxon>
        <taxon>Myida</taxon>
        <taxon>Dreissenoidea</taxon>
        <taxon>Dreissenidae</taxon>
        <taxon>Dreissena</taxon>
    </lineage>
</organism>
<evidence type="ECO:0000256" key="1">
    <source>
        <dbReference type="SAM" id="MobiDB-lite"/>
    </source>
</evidence>
<feature type="compositionally biased region" description="Polar residues" evidence="1">
    <location>
        <begin position="27"/>
        <end position="38"/>
    </location>
</feature>
<accession>A0A9D4E284</accession>
<feature type="compositionally biased region" description="Basic and acidic residues" evidence="1">
    <location>
        <begin position="1"/>
        <end position="17"/>
    </location>
</feature>
<name>A0A9D4E284_DREPO</name>
<reference evidence="2" key="2">
    <citation type="submission" date="2020-11" db="EMBL/GenBank/DDBJ databases">
        <authorList>
            <person name="McCartney M.A."/>
            <person name="Auch B."/>
            <person name="Kono T."/>
            <person name="Mallez S."/>
            <person name="Becker A."/>
            <person name="Gohl D.M."/>
            <person name="Silverstein K.A.T."/>
            <person name="Koren S."/>
            <person name="Bechman K.B."/>
            <person name="Herman A."/>
            <person name="Abrahante J.E."/>
            <person name="Garbe J."/>
        </authorList>
    </citation>
    <scope>NUCLEOTIDE SEQUENCE</scope>
    <source>
        <strain evidence="2">Duluth1</strain>
        <tissue evidence="2">Whole animal</tissue>
    </source>
</reference>
<feature type="region of interest" description="Disordered" evidence="1">
    <location>
        <begin position="77"/>
        <end position="137"/>
    </location>
</feature>
<keyword evidence="3" id="KW-1185">Reference proteome</keyword>
<gene>
    <name evidence="2" type="ORF">DPMN_173775</name>
</gene>
<evidence type="ECO:0000313" key="2">
    <source>
        <dbReference type="EMBL" id="KAH3772437.1"/>
    </source>
</evidence>
<dbReference type="EMBL" id="JAIWYP010000009">
    <property type="protein sequence ID" value="KAH3772437.1"/>
    <property type="molecule type" value="Genomic_DNA"/>
</dbReference>
<dbReference type="Proteomes" id="UP000828390">
    <property type="component" value="Unassembled WGS sequence"/>
</dbReference>
<reference evidence="2" key="1">
    <citation type="journal article" date="2019" name="bioRxiv">
        <title>The Genome of the Zebra Mussel, Dreissena polymorpha: A Resource for Invasive Species Research.</title>
        <authorList>
            <person name="McCartney M.A."/>
            <person name="Auch B."/>
            <person name="Kono T."/>
            <person name="Mallez S."/>
            <person name="Zhang Y."/>
            <person name="Obille A."/>
            <person name="Becker A."/>
            <person name="Abrahante J.E."/>
            <person name="Garbe J."/>
            <person name="Badalamenti J.P."/>
            <person name="Herman A."/>
            <person name="Mangelson H."/>
            <person name="Liachko I."/>
            <person name="Sullivan S."/>
            <person name="Sone E.D."/>
            <person name="Koren S."/>
            <person name="Silverstein K.A.T."/>
            <person name="Beckman K.B."/>
            <person name="Gohl D.M."/>
        </authorList>
    </citation>
    <scope>NUCLEOTIDE SEQUENCE</scope>
    <source>
        <strain evidence="2">Duluth1</strain>
        <tissue evidence="2">Whole animal</tissue>
    </source>
</reference>
<feature type="compositionally biased region" description="Basic and acidic residues" evidence="1">
    <location>
        <begin position="128"/>
        <end position="137"/>
    </location>
</feature>
<evidence type="ECO:0000313" key="3">
    <source>
        <dbReference type="Proteomes" id="UP000828390"/>
    </source>
</evidence>
<dbReference type="AlphaFoldDB" id="A0A9D4E284"/>
<feature type="region of interest" description="Disordered" evidence="1">
    <location>
        <begin position="1"/>
        <end position="38"/>
    </location>
</feature>